<feature type="chain" id="PRO_5023107469" description="Outer membrane beta-barrel protein" evidence="1">
    <location>
        <begin position="21"/>
        <end position="224"/>
    </location>
</feature>
<proteinExistence type="predicted"/>
<dbReference type="KEGG" id="fgg:FSB75_13955"/>
<organism evidence="2 3">
    <name type="scientific">Flavisolibacter ginsenosidimutans</name>
    <dbReference type="NCBI Taxonomy" id="661481"/>
    <lineage>
        <taxon>Bacteria</taxon>
        <taxon>Pseudomonadati</taxon>
        <taxon>Bacteroidota</taxon>
        <taxon>Chitinophagia</taxon>
        <taxon>Chitinophagales</taxon>
        <taxon>Chitinophagaceae</taxon>
        <taxon>Flavisolibacter</taxon>
    </lineage>
</organism>
<keyword evidence="3" id="KW-1185">Reference proteome</keyword>
<evidence type="ECO:0000256" key="1">
    <source>
        <dbReference type="SAM" id="SignalP"/>
    </source>
</evidence>
<evidence type="ECO:0000313" key="3">
    <source>
        <dbReference type="Proteomes" id="UP000321204"/>
    </source>
</evidence>
<protein>
    <recommendedName>
        <fullName evidence="4">Outer membrane beta-barrel protein</fullName>
    </recommendedName>
</protein>
<evidence type="ECO:0000313" key="2">
    <source>
        <dbReference type="EMBL" id="QEC56956.1"/>
    </source>
</evidence>
<dbReference type="Proteomes" id="UP000321204">
    <property type="component" value="Chromosome"/>
</dbReference>
<dbReference type="RefSeq" id="WP_146788722.1">
    <property type="nucleotide sequence ID" value="NZ_CP042433.1"/>
</dbReference>
<sequence length="224" mass="24621">MMKRFLFFSLSLNLCLFASAQENFSAATGVSLLHNFSPRQQFNAVGHTIHLSAHFSPTQSAYAWVEYYTEGKFKNDFIATAKSPLLSPQQIALVATGRLAYRHFSIGWKHYFKGSYSNDNSVNVYGLAGFGFLFATVSNTFSTNVDTTQYSLATASGSGTVRKLTFDVGLGAERSLAGNIYLFADVRSWLPASSNPSPYLHNQRNVPLPFMLSAGLRILLGSVD</sequence>
<dbReference type="AlphaFoldDB" id="A0A5B8UKJ3"/>
<feature type="signal peptide" evidence="1">
    <location>
        <begin position="1"/>
        <end position="20"/>
    </location>
</feature>
<accession>A0A5B8UKJ3</accession>
<evidence type="ECO:0008006" key="4">
    <source>
        <dbReference type="Google" id="ProtNLM"/>
    </source>
</evidence>
<dbReference type="EMBL" id="CP042433">
    <property type="protein sequence ID" value="QEC56956.1"/>
    <property type="molecule type" value="Genomic_DNA"/>
</dbReference>
<name>A0A5B8UKJ3_9BACT</name>
<keyword evidence="1" id="KW-0732">Signal</keyword>
<gene>
    <name evidence="2" type="ORF">FSB75_13955</name>
</gene>
<dbReference type="OrthoDB" id="672416at2"/>
<reference evidence="2 3" key="1">
    <citation type="journal article" date="2015" name="Int. J. Syst. Evol. Microbiol.">
        <title>Flavisolibacter ginsenosidimutans sp. nov., with ginsenoside-converting activity isolated from soil used for cultivating ginseng.</title>
        <authorList>
            <person name="Zhao Y."/>
            <person name="Liu Q."/>
            <person name="Kang M.S."/>
            <person name="Jin F."/>
            <person name="Yu H."/>
            <person name="Im W.T."/>
        </authorList>
    </citation>
    <scope>NUCLEOTIDE SEQUENCE [LARGE SCALE GENOMIC DNA]</scope>
    <source>
        <strain evidence="2 3">Gsoil 636</strain>
    </source>
</reference>